<proteinExistence type="predicted"/>
<sequence>MTDDVDAQWIAAPGAIEAAETVWVVQLADRWLLDPASAGVRDALDLAVAKRLLRSPERITVRRLLHYDPPSDLGGAVGYERAKLEHEDWLARVRRQLAYVGAAGSMDRSGTPDCDYLIRLVILPRAGRQSAVTPPDGIWIDTPPPDVVLEAWAGEGLIALDPHEENVVGPYSDRNPLWVGIMT</sequence>
<organism evidence="1 2">
    <name type="scientific">Dactylosporangium siamense</name>
    <dbReference type="NCBI Taxonomy" id="685454"/>
    <lineage>
        <taxon>Bacteria</taxon>
        <taxon>Bacillati</taxon>
        <taxon>Actinomycetota</taxon>
        <taxon>Actinomycetes</taxon>
        <taxon>Micromonosporales</taxon>
        <taxon>Micromonosporaceae</taxon>
        <taxon>Dactylosporangium</taxon>
    </lineage>
</organism>
<evidence type="ECO:0000313" key="1">
    <source>
        <dbReference type="EMBL" id="GIG51155.1"/>
    </source>
</evidence>
<gene>
    <name evidence="1" type="ORF">Dsi01nite_091960</name>
</gene>
<dbReference type="Proteomes" id="UP000660611">
    <property type="component" value="Unassembled WGS sequence"/>
</dbReference>
<keyword evidence="2" id="KW-1185">Reference proteome</keyword>
<comment type="caution">
    <text evidence="1">The sequence shown here is derived from an EMBL/GenBank/DDBJ whole genome shotgun (WGS) entry which is preliminary data.</text>
</comment>
<name>A0A919PZI4_9ACTN</name>
<dbReference type="AlphaFoldDB" id="A0A919PZI4"/>
<evidence type="ECO:0000313" key="2">
    <source>
        <dbReference type="Proteomes" id="UP000660611"/>
    </source>
</evidence>
<reference evidence="1" key="1">
    <citation type="submission" date="2021-01" db="EMBL/GenBank/DDBJ databases">
        <title>Whole genome shotgun sequence of Dactylosporangium siamense NBRC 106093.</title>
        <authorList>
            <person name="Komaki H."/>
            <person name="Tamura T."/>
        </authorList>
    </citation>
    <scope>NUCLEOTIDE SEQUENCE</scope>
    <source>
        <strain evidence="1">NBRC 106093</strain>
    </source>
</reference>
<dbReference type="EMBL" id="BONQ01000151">
    <property type="protein sequence ID" value="GIG51155.1"/>
    <property type="molecule type" value="Genomic_DNA"/>
</dbReference>
<protein>
    <submittedName>
        <fullName evidence="1">Uncharacterized protein</fullName>
    </submittedName>
</protein>
<dbReference type="RefSeq" id="WP_203852779.1">
    <property type="nucleotide sequence ID" value="NZ_BAAAVW010000031.1"/>
</dbReference>
<accession>A0A919PZI4</accession>